<dbReference type="Gene3D" id="3.10.129.110">
    <property type="entry name" value="Polyketide synthase dehydratase"/>
    <property type="match status" value="3"/>
</dbReference>
<feature type="active site" description="Proton donor; for dehydratase activity" evidence="9">
    <location>
        <position position="1116"/>
    </location>
</feature>
<evidence type="ECO:0000256" key="5">
    <source>
        <dbReference type="ARBA" id="ARBA00022832"/>
    </source>
</evidence>
<feature type="domain" description="Carrier" evidence="11">
    <location>
        <begin position="1709"/>
        <end position="1784"/>
    </location>
</feature>
<protein>
    <recommendedName>
        <fullName evidence="16">Carrier domain-containing protein</fullName>
    </recommendedName>
</protein>
<dbReference type="SUPFAM" id="SSF51735">
    <property type="entry name" value="NAD(P)-binding Rossmann-fold domains"/>
    <property type="match status" value="6"/>
</dbReference>
<dbReference type="SUPFAM" id="SSF53901">
    <property type="entry name" value="Thiolase-like"/>
    <property type="match status" value="3"/>
</dbReference>
<dbReference type="InterPro" id="IPR036291">
    <property type="entry name" value="NAD(P)-bd_dom_sf"/>
</dbReference>
<dbReference type="InterPro" id="IPR016035">
    <property type="entry name" value="Acyl_Trfase/lysoPLipase"/>
</dbReference>
<dbReference type="Pfam" id="PF00698">
    <property type="entry name" value="Acyl_transf_1"/>
    <property type="match status" value="3"/>
</dbReference>
<dbReference type="GO" id="GO:0031177">
    <property type="term" value="F:phosphopantetheine binding"/>
    <property type="evidence" value="ECO:0007669"/>
    <property type="project" value="InterPro"/>
</dbReference>
<keyword evidence="4" id="KW-0808">Transferase</keyword>
<feature type="region of interest" description="N-terminal hotdog fold" evidence="9">
    <location>
        <begin position="4363"/>
        <end position="4483"/>
    </location>
</feature>
<dbReference type="CDD" id="cd00833">
    <property type="entry name" value="PKS"/>
    <property type="match status" value="3"/>
</dbReference>
<feature type="region of interest" description="Disordered" evidence="10">
    <location>
        <begin position="1353"/>
        <end position="1418"/>
    </location>
</feature>
<dbReference type="GO" id="GO:0006633">
    <property type="term" value="P:fatty acid biosynthetic process"/>
    <property type="evidence" value="ECO:0007669"/>
    <property type="project" value="InterPro"/>
</dbReference>
<dbReference type="FunFam" id="3.40.366.10:FF:000002">
    <property type="entry name" value="Probable polyketide synthase 2"/>
    <property type="match status" value="3"/>
</dbReference>
<feature type="compositionally biased region" description="Low complexity" evidence="10">
    <location>
        <begin position="1385"/>
        <end position="1401"/>
    </location>
</feature>
<dbReference type="InterPro" id="IPR014030">
    <property type="entry name" value="Ketoacyl_synth_N"/>
</dbReference>
<dbReference type="Pfam" id="PF02801">
    <property type="entry name" value="Ketoacyl-synt_C"/>
    <property type="match status" value="3"/>
</dbReference>
<feature type="region of interest" description="N-terminal hotdog fold" evidence="9">
    <location>
        <begin position="923"/>
        <end position="1046"/>
    </location>
</feature>
<dbReference type="CDD" id="cd08956">
    <property type="entry name" value="KR_3_FAS_SDR_x"/>
    <property type="match status" value="3"/>
</dbReference>
<dbReference type="SMART" id="SM00825">
    <property type="entry name" value="PKS_KS"/>
    <property type="match status" value="3"/>
</dbReference>
<evidence type="ECO:0000256" key="2">
    <source>
        <dbReference type="ARBA" id="ARBA00022450"/>
    </source>
</evidence>
<dbReference type="Pfam" id="PF08659">
    <property type="entry name" value="KR"/>
    <property type="match status" value="3"/>
</dbReference>
<gene>
    <name evidence="14" type="ORF">NWFMUON74_36920</name>
</gene>
<dbReference type="PANTHER" id="PTHR43775">
    <property type="entry name" value="FATTY ACID SYNTHASE"/>
    <property type="match status" value="1"/>
</dbReference>
<dbReference type="Pfam" id="PF22953">
    <property type="entry name" value="SpnB_Rossmann"/>
    <property type="match status" value="3"/>
</dbReference>
<dbReference type="GO" id="GO:0004312">
    <property type="term" value="F:fatty acid synthase activity"/>
    <property type="evidence" value="ECO:0007669"/>
    <property type="project" value="TreeGrafter"/>
</dbReference>
<sequence length="5243" mass="546093">MTDTPDTELVEALRASMRRVERLRRENRELRLDRAPEPLAVVGMACRYPGGVASPEDLWRVLAEGRDVVGDFPADRGWDVAGLYDPRPGTQGRSYTRSGGFLDGAAEFDAAFFGISPREAAGMDPRQRLLLEVSWEALESAGFDPEVLRGSDTGVYVGVASPQEYAASGHGIPATAASVVSGRVSYVLGLEGPAVTVDTACSSSLVALHQAGLSLRAGECSLALAGGVTVMASPEVFVEFSLQGGLSPDGRCKPFAAAADGTGWAEGVGMLVVERLSDAVRNGHEILGVIRGSAVNQDGASNGLTAPNGPSQQRVIRAALANAGLSVGDVDAVEAHGTGTTLGDPIEAQALLATYGQDRPGDRPLWLGSIKSNLGHTQAAAGVAGVIKMLLALRHRTLPATLHVDRPTPHVDWAAGRVELLTEPRPWPSADRPRRAGVSSFGISGTNAHVIVEEAPERAVAAHTGDRAGLPVIPWVLSARSPRALAAQADGLREFLGARPELDSIDIGWSLSNRSRFEHRAVVLGSDRDDLLARLGEVAEGRAALGGPSVSGGVVLVFPGQGSQWVGMGRVLLGESVVFAERFGECEVALSGLVGWSLRDVVVGGGGGLLGRVDVVQPVLWAVMVSLAAVWESLGVVVSGVVGHSQGEVAAGCVAGVLSLVEGARIVVGRSRLLVGLAGGGGMVAVGAGEGAVREWLSEGVGVAAVNGPESVVVSGPVGELRAFVERCAGAGVSARWLPVDYASHSAAMDAVRTELVAALADIRPRSGHLDFYSSVTGERIDGTLLDAEYWFRNLRSTVRFEDVTRAMLAQGYTTFVEVSPHPVLLAAIYDTFDSSTDETVRDRGLVTVPSLRRDDGSWRQLLGNAATAWSSGLPVDWRTLFEGTGATRVPLPTYPFQHERYWLDAAAAAPGLGTAGIRAADHPMLAAAVPSPEHGGILLTGRLSATNPSWAADHVVFGRTLLPGTALVELVIRAGDEVGCPVVDELTLTAPLPLDTGAVDVHVAVGAEETPGSRPVRVYSRAAGSDSSTWQSHAEGRLARPTAAVPRSDRPWPPRADLVPLDNAYDSLHDRGYHYGPHFTGMRRVWRRDDRRYAEAELPEGLDSIGYGIHPALLDAALHAILVTEAVDRTPLPYRWSSATLHATGATRVRAVLIGTGGTYDVRLTDPAGQPVFIGTLETRDTTAEHLRSGDPDALPLYELGWIPLESADTGPGTIAEWGSHDHQQATADIVVLRCTPSGADPVEKTRAATTTVLAALQGWLDDPRLERARLLVTTSNAVDVTGGEPTDPAAAAVWGLVHAAQSEHPNRIVLLDSPTDLPPTRLTALTESGEPEIAIRQARTWVPRLRPLPAAAPARSPVSCPAPTSASPSTPSSLPTPEPPSPSESRSGPTSGPTSAPRSLPAGVPASASEHTPALESAAAPARMSVFGTPALLGGAVLITGGTGGLGAIVARHLVRRYGVRRLVLLSRRGVDAPGAGELVAELSGLGASVEVAGCDVTDRAALAGVVEPLRLSAVVHLAGVLDDGVVQALTAERLADVLAPKVDGAWHLHELTADKELSAFVVFSSTAGVLGGAGQANYAAANRFLDGLIAYRRSLGLAGVAVAWGLWDEATAMTGHLTDTAAGASAIGRLSTGQALRLLDEALAADAPLAVAARLDTAALRARAAEGTLPPVFSALIPNRRAAAADAPATSLRERLRNLDAEQRFETVLGLCRGQAAAVLGHSGPAAIDAGQAFRDLGFDSLAAVRFRNGLGAATGLALPSTVVFDHPTPRALTRFLLAELSGDESPAPRRPTVATGTDEPLAVVGMGCRFPGGVASPDDLWQMVAAGRDVVTDFPADRGWDLERLYDPQPGVAGKSSTRFGGFLDGAAEFDAAFFGIGPREAAQTDPQQRLLLEVAWEALESAGIDPKSLHGSDTGVFTGLMYHDYPAGDGKGSIASGRVSYVLGLEGPAVTVDTACSSSLVALHQAGLSLRAGECSLALVGGVTVMASPAVFVEFSAQRGLSADGRCKSFAAAADGTGWAEGAGMLVVERLSDAVRNGHEILAVVKGSAVNQDGASNGLTAPNGPSQQRVIRAALANAGLSVGDVDAVEAHGTGTTLGDPIEAQAIVATYGQRDASGEPLWLGSIKSNMGHAQAAAGVAGVIKMVQAMRHGVLPKTLHVDEPSPHVDWAAGHVGLLTERQSWPDLGRPRRAAVSSFGISGTNAHVILEQAPRTESAETAARAPLPVIPWLVSARTRPALAAQITRLSEFVGARQELAAEDVGVSLTRRSALEYRAAVVGRDRDELLAALARADATPASVSGGVVLVFPGQGSQWVGMGRVLLGESVVFAERFGECEVALSGLVGWSLRDVVVGGGGGLLGRVDVVQPVLWAVMVSLAAVWESLGVVVSGVVGHSQGEVAAGCVAGVLSLVEGARIVVGRSRLLVGVAGSGGMVAVGAAERAVTERLVAGLSVAAVNGPQSVVVSGPVRELDAFVDGCVRDGVQVRRLPVDYASHSAAMEQIRAELVAALSDIRPRAGHIPFYSSVTGDVLDGTELDAEYWYRNLRSTVRFEDATRALLAHGRSVFIEASPHPVLLAAIHDTFDSSTDETVRDRGLATVPSLRRDDGSWRQLLTNAADAWTRGVPIAWQRLFDHTGARRIPLPTYAFQHQRFWSADARTTPDLTTAGLEATDHALLSAVVPAPDGDGLRLTGRLSPTVPWFADHVVHGRTLLPGAAFVDLAVRAGDEIGTPVVDELSLLVPLPLDRGARQLHVMVGSEHPDRRRPVRIYARPDAAEPAPWQLHAEGLLAREYAETLPEDDSRPPHAEPVHRDDPYGLLESRGYHYGPSFQGLQQVRRAGDHTYAEVTLPEGVEAGGYGIHPALLDAVLHAVLPEATEHGATPLPYLWTGAVLHATGATRVRAVIVTTGSDTYRIRLADPAGQPVFTATLRTRPLSAEQLRTGDTAYPLHEVSWQESADSGTRHLDGNVRVVDLADFAGAIADDPLPEVLVVRCPSAADVDEDDLLRDVHTVTHRMLDMLREWLADDRLLNSRLVVETRGAVATPGAPAEDLAAAAVWGLVSSAQTEYRDRILLVDTDEPTDPATYLAARDDRLAVRGGRVYVPRIGVREADAADSSADPFAVRLDSGTVVITGGTGGLGAVLARHLVGEHGVRSLLLLGRRGADAPGAADLAADLTAAGAHVRIVAADVADREALRAALAAVPPDAPVVGVVHAAGVLADAVLPDQTAHGVDTVFAPKVDGAWHLHELTAGADLAAFVLFSSVAGTLGAAGQANYAAANSFLDALASYRRARGAVATSIAWGLWAEGTGMTGHLAGTDLHRLRRAGVAAMTHDHALALFDRALSTEASAVLAGRWDLPELRSLAAAGTLPPIFAELAPAQRVTAAHAPAPGALSRELAGLGETQRYERVLELVRSRAAAVLGHTDAQRVEPAHAFKDLGFDSLDAVAFRDQIGAATGVRVPASAVFDYPTPRLLTRYLVGELTGSGSPQHVHPAAAASAEPLAIVGMACRYPGAASPDELWDIVLGGRDVLGEFPDNRGWDLGRLYDPEPGVAGKTYVREGGFLHDAGSFDAGFFGITPREALGMDPQQRLLLEVTWEALENAGIDPEALRGSATGVFAGVASPQGYGATGYGIPAIAASVASGRVSYVLGLEGPAVTVDTACSSSLVALHQAGLSLRAGECSLALVGGVTVMASPAVFVEFSLQGGLSGDGRCKSFAAAADGTGWAEGVGVLVVERLSDAVRHGHEVLAVVKGSAVNQDGASNGLTAPNGPSQQRVIRAALANAGLSVGDVDAVEAHGTGTTLGDPIEAQAVLATYGQRDVSGEPLWLGSIKSNMGHAQAAAGVAGVIKMVQAMRYGVLPRTLHVDEPSPHVDWSAGHVGLLIEGRSWPDAGRPRRAAVSSFGISGTNAHVVLEQAPVTADSPPERPVPPVLPWVVSARTRTALSAQVDRLRAFVTERPDLAAVEVGAALTRRTVFEHRAVLTGSGRAELLAAEVAPAERVPGRTVFVFPGQGSQWPGMGRELYEAYPVFAAAWDAVEEHFALPLRETVWGTDADLLARTGNAQAGLFAVEVALFRLLESWGATPDAVVGHSVGEIVAAHVAGVLSLADAAHVVAERGRLMQSLPGGGAMIAVRASEDAVRPRLLDGTEIAAVNGPRSVVVSGNAEAVEAVAATLAATGCRTKRLTVSHAFHSASMDPILSDFAAAVADISPAAPRIPVISNRTGAPGGDDYGSAAYWVRHVRDAVRFGDGIATLRDQGARRFVEVGPHSGLTAAVADIVDDAAVIATLPTPGGEPAAVVAGLGRLFEAGHDVDWPKFFEGTGARRVTVPTYAFQRENYWLTAAPGDATEFGLRPIDHPLLAGVVDNPDTAAVTLAGQLSPRTHSWLADHAVLGATLLPGTAFVELALRAGHTVGLPVLRELTLAAPLPLDRHGVPIRVLLGAPEDDGRRSVTVYSRTGDAEWIQHAEGVLAPADSTVTDPAVPDGPPAAARRLDSPGLYSALADRGYDYGPAFHGLRGAWRQDGEVYVEAALPESVDADGYLLHPALLDAVLHAVLLTADPTGDTLLLPFSWTGVRPAGPGGTRVRARISPIGPDAVTVAVADASGRPVLTIESLRSRPVSAAQLVPGTAAHLHGLHWIAQSGPVADPGIVAVTDPAGLAAVSGRNGDGPDVVVVECGAAQRDSDTREQAAVREVLHLTQSWLGNPHNERTRLIIATRGAVDVGAGAPDPAAAAIWGLVASAQSEHPDRIALVDLAADADLDAAALARCAEPQSAVRDGGVLVPRLRRLPEGRGARPEFGSGTVIVTGGTGGLGALLARHLVREYGVRSLLLISRRGAAAPGAADLVAGLTAAGAEVRVAAADVADREALRRALAAVPGDAPPTGVVHAAGVLDDAVLAAQSADRIDRVFAPKVDGARHLDELTADADLAAFVLFSSVAGILGTAGQATYAAANRALDALAARRRSRGLRATSIAWGLWDETTAMTERLATADRDRGRRTGVAPMPIDYALRLFDSALRIEHSAVVAARWDLPGLRARATAGMLPPLFDGLVPVPPDPAATGTPVAHLRERLRGAPPAQRPDLVLEAVRAHAAAVLGRAEADAVDADQAFTDLGFDSLGAVEFRNRLSAATGLRLPAGLVFDRPTPLALSGYLHDLLARELTETTSAPADSLDALLDRLDTALSHTADPGRTADRARVLHRLQTLTAKWQHAARPGTDDDIEAATGDELLAIIDREL</sequence>
<dbReference type="InterPro" id="IPR057326">
    <property type="entry name" value="KR_dom"/>
</dbReference>
<feature type="domain" description="Carrier" evidence="11">
    <location>
        <begin position="5088"/>
        <end position="5163"/>
    </location>
</feature>
<evidence type="ECO:0000256" key="8">
    <source>
        <dbReference type="ARBA" id="ARBA00023315"/>
    </source>
</evidence>
<evidence type="ECO:0000313" key="15">
    <source>
        <dbReference type="Proteomes" id="UP000516173"/>
    </source>
</evidence>
<feature type="region of interest" description="C-terminal hotdog fold" evidence="9">
    <location>
        <begin position="1057"/>
        <end position="1192"/>
    </location>
</feature>
<evidence type="ECO:0000256" key="3">
    <source>
        <dbReference type="ARBA" id="ARBA00022553"/>
    </source>
</evidence>
<feature type="active site" description="Proton acceptor; for dehydratase activity" evidence="9">
    <location>
        <position position="955"/>
    </location>
</feature>
<dbReference type="Gene3D" id="3.30.70.3290">
    <property type="match status" value="3"/>
</dbReference>
<feature type="region of interest" description="N-terminal hotdog fold" evidence="9">
    <location>
        <begin position="2677"/>
        <end position="2799"/>
    </location>
</feature>
<dbReference type="InterPro" id="IPR036736">
    <property type="entry name" value="ACP-like_sf"/>
</dbReference>
<feature type="domain" description="Ketosynthase family 3 (KS3)" evidence="12">
    <location>
        <begin position="1802"/>
        <end position="2214"/>
    </location>
</feature>
<comment type="pathway">
    <text evidence="1">Lipid metabolism.</text>
</comment>
<feature type="compositionally biased region" description="Basic and acidic residues" evidence="10">
    <location>
        <begin position="2803"/>
        <end position="2818"/>
    </location>
</feature>
<dbReference type="GO" id="GO:0004315">
    <property type="term" value="F:3-oxoacyl-[acyl-carrier-protein] synthase activity"/>
    <property type="evidence" value="ECO:0007669"/>
    <property type="project" value="InterPro"/>
</dbReference>
<dbReference type="FunFam" id="3.40.47.10:FF:000019">
    <property type="entry name" value="Polyketide synthase type I"/>
    <property type="match status" value="3"/>
</dbReference>
<evidence type="ECO:0000256" key="6">
    <source>
        <dbReference type="ARBA" id="ARBA00023098"/>
    </source>
</evidence>
<feature type="domain" description="Ketosynthase family 3 (KS3)" evidence="12">
    <location>
        <begin position="3503"/>
        <end position="3920"/>
    </location>
</feature>
<feature type="domain" description="Carrier" evidence="11">
    <location>
        <begin position="3411"/>
        <end position="3486"/>
    </location>
</feature>
<dbReference type="InterPro" id="IPR042104">
    <property type="entry name" value="PKS_dehydratase_sf"/>
</dbReference>
<keyword evidence="3" id="KW-0597">Phosphoprotein</keyword>
<dbReference type="PROSITE" id="PS52004">
    <property type="entry name" value="KS3_2"/>
    <property type="match status" value="3"/>
</dbReference>
<dbReference type="InterPro" id="IPR055123">
    <property type="entry name" value="SpnB-like_Rossmann"/>
</dbReference>
<dbReference type="InterPro" id="IPR032821">
    <property type="entry name" value="PKS_assoc"/>
</dbReference>
<dbReference type="InterPro" id="IPR049900">
    <property type="entry name" value="PKS_mFAS_DH"/>
</dbReference>
<feature type="active site" description="Proton acceptor; for dehydratase activity" evidence="9">
    <location>
        <position position="4395"/>
    </location>
</feature>
<dbReference type="Gene3D" id="1.10.1200.10">
    <property type="entry name" value="ACP-like"/>
    <property type="match status" value="3"/>
</dbReference>
<dbReference type="GeneID" id="80351615"/>
<dbReference type="InterPro" id="IPR014043">
    <property type="entry name" value="Acyl_transferase_dom"/>
</dbReference>
<evidence type="ECO:0000256" key="4">
    <source>
        <dbReference type="ARBA" id="ARBA00022679"/>
    </source>
</evidence>
<keyword evidence="2" id="KW-0596">Phosphopantetheine</keyword>
<dbReference type="InterPro" id="IPR050091">
    <property type="entry name" value="PKS_NRPS_Biosynth_Enz"/>
</dbReference>
<dbReference type="Gene3D" id="3.40.366.10">
    <property type="entry name" value="Malonyl-Coenzyme A Acyl Carrier Protein, domain 2"/>
    <property type="match status" value="3"/>
</dbReference>
<dbReference type="Pfam" id="PF00109">
    <property type="entry name" value="ketoacyl-synt"/>
    <property type="match status" value="3"/>
</dbReference>
<dbReference type="Proteomes" id="UP000516173">
    <property type="component" value="Chromosome"/>
</dbReference>
<feature type="region of interest" description="C-terminal hotdog fold" evidence="9">
    <location>
        <begin position="4496"/>
        <end position="4632"/>
    </location>
</feature>
<feature type="active site" description="Proton donor; for dehydratase activity" evidence="9">
    <location>
        <position position="4555"/>
    </location>
</feature>
<dbReference type="PROSITE" id="PS50075">
    <property type="entry name" value="CARRIER"/>
    <property type="match status" value="3"/>
</dbReference>
<dbReference type="PANTHER" id="PTHR43775:SF51">
    <property type="entry name" value="INACTIVE PHENOLPHTHIOCEROL SYNTHESIS POLYKETIDE SYNTHASE TYPE I PKS1-RELATED"/>
    <property type="match status" value="1"/>
</dbReference>
<dbReference type="SMART" id="SM00826">
    <property type="entry name" value="PKS_DH"/>
    <property type="match status" value="3"/>
</dbReference>
<dbReference type="Pfam" id="PF21089">
    <property type="entry name" value="PKS_DH_N"/>
    <property type="match status" value="3"/>
</dbReference>
<dbReference type="InterPro" id="IPR020807">
    <property type="entry name" value="PKS_DH"/>
</dbReference>
<dbReference type="InterPro" id="IPR016039">
    <property type="entry name" value="Thiolase-like"/>
</dbReference>
<evidence type="ECO:0000259" key="11">
    <source>
        <dbReference type="PROSITE" id="PS50075"/>
    </source>
</evidence>
<evidence type="ECO:0000256" key="10">
    <source>
        <dbReference type="SAM" id="MobiDB-lite"/>
    </source>
</evidence>
<dbReference type="KEGG" id="nwl:NWFMUON74_36920"/>
<dbReference type="Pfam" id="PF00550">
    <property type="entry name" value="PP-binding"/>
    <property type="match status" value="3"/>
</dbReference>
<feature type="domain" description="Ketosynthase family 3 (KS3)" evidence="12">
    <location>
        <begin position="36"/>
        <end position="454"/>
    </location>
</feature>
<dbReference type="Gene3D" id="3.40.50.720">
    <property type="entry name" value="NAD(P)-binding Rossmann-like Domain"/>
    <property type="match status" value="3"/>
</dbReference>
<feature type="active site" description="Proton acceptor; for dehydratase activity" evidence="9">
    <location>
        <position position="2708"/>
    </location>
</feature>
<dbReference type="SUPFAM" id="SSF52151">
    <property type="entry name" value="FabD/lysophospholipase-like"/>
    <property type="match status" value="3"/>
</dbReference>
<keyword evidence="5" id="KW-0276">Fatty acid metabolism</keyword>
<dbReference type="SMART" id="SM00823">
    <property type="entry name" value="PKS_PP"/>
    <property type="match status" value="3"/>
</dbReference>
<dbReference type="InterPro" id="IPR009081">
    <property type="entry name" value="PP-bd_ACP"/>
</dbReference>
<dbReference type="InterPro" id="IPR020841">
    <property type="entry name" value="PKS_Beta-ketoAc_synthase_dom"/>
</dbReference>
<dbReference type="SUPFAM" id="SSF47336">
    <property type="entry name" value="ACP-like"/>
    <property type="match status" value="3"/>
</dbReference>
<accession>A0A7G1KLJ3</accession>
<organism evidence="14 15">
    <name type="scientific">Nocardia wallacei</name>
    <dbReference type="NCBI Taxonomy" id="480035"/>
    <lineage>
        <taxon>Bacteria</taxon>
        <taxon>Bacillati</taxon>
        <taxon>Actinomycetota</taxon>
        <taxon>Actinomycetes</taxon>
        <taxon>Mycobacteriales</taxon>
        <taxon>Nocardiaceae</taxon>
        <taxon>Nocardia</taxon>
    </lineage>
</organism>
<feature type="active site" description="Proton donor; for dehydratase activity" evidence="9">
    <location>
        <position position="2869"/>
    </location>
</feature>
<dbReference type="PROSITE" id="PS52019">
    <property type="entry name" value="PKS_MFAS_DH"/>
    <property type="match status" value="3"/>
</dbReference>
<proteinExistence type="predicted"/>
<feature type="compositionally biased region" description="Low complexity" evidence="10">
    <location>
        <begin position="1353"/>
        <end position="1375"/>
    </location>
</feature>
<dbReference type="SMART" id="SM00827">
    <property type="entry name" value="PKS_AT"/>
    <property type="match status" value="3"/>
</dbReference>
<evidence type="ECO:0000313" key="14">
    <source>
        <dbReference type="EMBL" id="BCK55920.1"/>
    </source>
</evidence>
<keyword evidence="6" id="KW-0443">Lipid metabolism</keyword>
<dbReference type="InterPro" id="IPR049551">
    <property type="entry name" value="PKS_DH_C"/>
</dbReference>
<feature type="domain" description="PKS/mFAS DH" evidence="13">
    <location>
        <begin position="923"/>
        <end position="1192"/>
    </location>
</feature>
<dbReference type="EMBL" id="AP023396">
    <property type="protein sequence ID" value="BCK55920.1"/>
    <property type="molecule type" value="Genomic_DNA"/>
</dbReference>
<evidence type="ECO:0000259" key="13">
    <source>
        <dbReference type="PROSITE" id="PS52019"/>
    </source>
</evidence>
<dbReference type="Pfam" id="PF16197">
    <property type="entry name" value="KAsynt_C_assoc"/>
    <property type="match status" value="3"/>
</dbReference>
<evidence type="ECO:0000256" key="7">
    <source>
        <dbReference type="ARBA" id="ARBA00023268"/>
    </source>
</evidence>
<dbReference type="PROSITE" id="PS00606">
    <property type="entry name" value="KS3_1"/>
    <property type="match status" value="3"/>
</dbReference>
<name>A0A7G1KLJ3_9NOCA</name>
<evidence type="ECO:0000259" key="12">
    <source>
        <dbReference type="PROSITE" id="PS52004"/>
    </source>
</evidence>
<dbReference type="SUPFAM" id="SSF55048">
    <property type="entry name" value="Probable ACP-binding domain of malonyl-CoA ACP transacylase"/>
    <property type="match status" value="3"/>
</dbReference>
<feature type="region of interest" description="Disordered" evidence="10">
    <location>
        <begin position="2800"/>
        <end position="2821"/>
    </location>
</feature>
<keyword evidence="15" id="KW-1185">Reference proteome</keyword>
<feature type="domain" description="PKS/mFAS DH" evidence="13">
    <location>
        <begin position="4363"/>
        <end position="4632"/>
    </location>
</feature>
<dbReference type="Pfam" id="PF14765">
    <property type="entry name" value="PS-DH"/>
    <property type="match status" value="3"/>
</dbReference>
<feature type="region of interest" description="C-terminal hotdog fold" evidence="9">
    <location>
        <begin position="2810"/>
        <end position="2949"/>
    </location>
</feature>
<dbReference type="InterPro" id="IPR001227">
    <property type="entry name" value="Ac_transferase_dom_sf"/>
</dbReference>
<reference evidence="14 15" key="1">
    <citation type="submission" date="2020-08" db="EMBL/GenBank/DDBJ databases">
        <title>Genome Sequencing of Nocardia wallacei strain FMUON74 and assembly.</title>
        <authorList>
            <person name="Toyokawa M."/>
            <person name="Uesaka K."/>
        </authorList>
    </citation>
    <scope>NUCLEOTIDE SEQUENCE [LARGE SCALE GENOMIC DNA]</scope>
    <source>
        <strain evidence="14 15">FMUON74</strain>
    </source>
</reference>
<dbReference type="InterPro" id="IPR016036">
    <property type="entry name" value="Malonyl_transacylase_ACP-bd"/>
</dbReference>
<dbReference type="InterPro" id="IPR014031">
    <property type="entry name" value="Ketoacyl_synth_C"/>
</dbReference>
<dbReference type="Gene3D" id="3.40.47.10">
    <property type="match status" value="3"/>
</dbReference>
<dbReference type="RefSeq" id="WP_197986863.1">
    <property type="nucleotide sequence ID" value="NZ_AP023396.1"/>
</dbReference>
<feature type="region of interest" description="Disordered" evidence="10">
    <location>
        <begin position="1028"/>
        <end position="1052"/>
    </location>
</feature>
<dbReference type="InterPro" id="IPR020806">
    <property type="entry name" value="PKS_PP-bd"/>
</dbReference>
<dbReference type="InterPro" id="IPR018201">
    <property type="entry name" value="Ketoacyl_synth_AS"/>
</dbReference>
<dbReference type="InterPro" id="IPR013968">
    <property type="entry name" value="PKS_KR"/>
</dbReference>
<keyword evidence="7" id="KW-0511">Multifunctional enzyme</keyword>
<evidence type="ECO:0008006" key="16">
    <source>
        <dbReference type="Google" id="ProtNLM"/>
    </source>
</evidence>
<feature type="domain" description="PKS/mFAS DH" evidence="13">
    <location>
        <begin position="2677"/>
        <end position="2949"/>
    </location>
</feature>
<dbReference type="InterPro" id="IPR049552">
    <property type="entry name" value="PKS_DH_N"/>
</dbReference>
<keyword evidence="8" id="KW-0012">Acyltransferase</keyword>
<evidence type="ECO:0000256" key="9">
    <source>
        <dbReference type="PROSITE-ProRule" id="PRU01363"/>
    </source>
</evidence>
<dbReference type="SMART" id="SM00822">
    <property type="entry name" value="PKS_KR"/>
    <property type="match status" value="3"/>
</dbReference>
<dbReference type="Gene3D" id="3.40.50.11460">
    <property type="match status" value="1"/>
</dbReference>
<evidence type="ECO:0000256" key="1">
    <source>
        <dbReference type="ARBA" id="ARBA00005189"/>
    </source>
</evidence>
<dbReference type="SMART" id="SM01294">
    <property type="entry name" value="PKS_PP_betabranch"/>
    <property type="match status" value="3"/>
</dbReference>
<dbReference type="FunFam" id="1.10.1200.10:FF:000007">
    <property type="entry name" value="Probable polyketide synthase pks17"/>
    <property type="match status" value="2"/>
</dbReference>